<evidence type="ECO:0000256" key="1">
    <source>
        <dbReference type="SAM" id="MobiDB-lite"/>
    </source>
</evidence>
<feature type="region of interest" description="Disordered" evidence="1">
    <location>
        <begin position="239"/>
        <end position="503"/>
    </location>
</feature>
<feature type="compositionally biased region" description="Low complexity" evidence="1">
    <location>
        <begin position="405"/>
        <end position="423"/>
    </location>
</feature>
<evidence type="ECO:0000313" key="3">
    <source>
        <dbReference type="Proteomes" id="UP000504611"/>
    </source>
</evidence>
<dbReference type="Pfam" id="PF10358">
    <property type="entry name" value="NT-C2"/>
    <property type="match status" value="1"/>
</dbReference>
<feature type="compositionally biased region" description="Polar residues" evidence="1">
    <location>
        <begin position="317"/>
        <end position="333"/>
    </location>
</feature>
<feature type="region of interest" description="Disordered" evidence="1">
    <location>
        <begin position="106"/>
        <end position="131"/>
    </location>
</feature>
<feature type="compositionally biased region" description="Polar residues" evidence="1">
    <location>
        <begin position="254"/>
        <end position="266"/>
    </location>
</feature>
<feature type="compositionally biased region" description="Basic and acidic residues" evidence="1">
    <location>
        <begin position="357"/>
        <end position="373"/>
    </location>
</feature>
<feature type="domain" description="C2 NT-type" evidence="2">
    <location>
        <begin position="1"/>
        <end position="80"/>
    </location>
</feature>
<organism evidence="3 4">
    <name type="scientific">Notothenia coriiceps</name>
    <name type="common">black rockcod</name>
    <dbReference type="NCBI Taxonomy" id="8208"/>
    <lineage>
        <taxon>Eukaryota</taxon>
        <taxon>Metazoa</taxon>
        <taxon>Chordata</taxon>
        <taxon>Craniata</taxon>
        <taxon>Vertebrata</taxon>
        <taxon>Euteleostomi</taxon>
        <taxon>Actinopterygii</taxon>
        <taxon>Neopterygii</taxon>
        <taxon>Teleostei</taxon>
        <taxon>Neoteleostei</taxon>
        <taxon>Acanthomorphata</taxon>
        <taxon>Eupercaria</taxon>
        <taxon>Perciformes</taxon>
        <taxon>Notothenioidei</taxon>
        <taxon>Nototheniidae</taxon>
        <taxon>Notothenia</taxon>
    </lineage>
</organism>
<reference evidence="4" key="1">
    <citation type="submission" date="2025-08" db="UniProtKB">
        <authorList>
            <consortium name="RefSeq"/>
        </authorList>
    </citation>
    <scope>IDENTIFICATION</scope>
    <source>
        <tissue evidence="4">Muscle</tissue>
    </source>
</reference>
<feature type="compositionally biased region" description="Basic and acidic residues" evidence="1">
    <location>
        <begin position="480"/>
        <end position="491"/>
    </location>
</feature>
<dbReference type="PANTHER" id="PTHR23167:SF91">
    <property type="entry name" value="EH DOMAIN-BINDING PROTEIN 1-LIKE PROTEIN 1"/>
    <property type="match status" value="1"/>
</dbReference>
<feature type="compositionally biased region" description="Low complexity" evidence="1">
    <location>
        <begin position="267"/>
        <end position="286"/>
    </location>
</feature>
<sequence length="503" mass="53520">MFVLFVCQQEPTAEEFEDKDWTFVIENETKGRRKVLASADVNMKKFASATPAQYDVTLKLKPISVKVVEATLKLNLSCIFLKEGKATDEDMQSLASLLSMKQSDIGNLDDFADSDDEGGEERRASFGPASHVTEIDWKATSGISSTISAPSQPPLPKPPDPPVPSSLCIRPPNTGPQARPSPYAYSLPAFTRAHPPALPKIFQPAAGSGPISAPRKPHSFHSGSTPAEGLEAFTFTPPKAPSFLSASPSDSSLHTPTFPGTSQTACPSIPSFSSPFSSFASSSAPLSPCPPLPPLPPAPRNPKARPFSVGEPGSGLTRPTSLPSAPETASWQSEWRPAKSQAPLAQPAISPKFLHLSAKDPGKPAVLQKKEIETPSSASVHPGPSSEQRLQGGSALVPSWRPQVPAALQTPLPSLSPPSALISFWPPPSPQPHISQAAIPSHSDQDAEFKRQLSTLNEEDNQSTTPTTPDPRLPPNFRTESSRASERKRDAQFGSEVVKASAG</sequence>
<dbReference type="AlphaFoldDB" id="A0A6I9P9G1"/>
<dbReference type="GeneID" id="104960837"/>
<evidence type="ECO:0000313" key="4">
    <source>
        <dbReference type="RefSeq" id="XP_010787314.1"/>
    </source>
</evidence>
<accession>A0A6I9P9G1</accession>
<dbReference type="PANTHER" id="PTHR23167">
    <property type="entry name" value="CALPONIN HOMOLOGY DOMAIN-CONTAINING PROTEIN DDB_G0272472-RELATED"/>
    <property type="match status" value="1"/>
</dbReference>
<feature type="compositionally biased region" description="Acidic residues" evidence="1">
    <location>
        <begin position="110"/>
        <end position="119"/>
    </location>
</feature>
<keyword evidence="3" id="KW-1185">Reference proteome</keyword>
<dbReference type="PROSITE" id="PS51840">
    <property type="entry name" value="C2_NT"/>
    <property type="match status" value="1"/>
</dbReference>
<feature type="compositionally biased region" description="Polar residues" evidence="1">
    <location>
        <begin position="374"/>
        <end position="391"/>
    </location>
</feature>
<evidence type="ECO:0000259" key="2">
    <source>
        <dbReference type="PROSITE" id="PS51840"/>
    </source>
</evidence>
<protein>
    <submittedName>
        <fullName evidence="4">EH domain-binding protein 1-like isoform X2</fullName>
    </submittedName>
</protein>
<feature type="compositionally biased region" description="Low complexity" evidence="1">
    <location>
        <begin position="241"/>
        <end position="253"/>
    </location>
</feature>
<dbReference type="RefSeq" id="XP_010787314.1">
    <property type="nucleotide sequence ID" value="XM_010789012.1"/>
</dbReference>
<dbReference type="InterPro" id="IPR019448">
    <property type="entry name" value="NT-C2"/>
</dbReference>
<proteinExistence type="predicted"/>
<dbReference type="InterPro" id="IPR050540">
    <property type="entry name" value="F-actin_Monoox_Mical"/>
</dbReference>
<feature type="compositionally biased region" description="Pro residues" evidence="1">
    <location>
        <begin position="287"/>
        <end position="300"/>
    </location>
</feature>
<feature type="compositionally biased region" description="Pro residues" evidence="1">
    <location>
        <begin position="151"/>
        <end position="164"/>
    </location>
</feature>
<dbReference type="OrthoDB" id="5972258at2759"/>
<dbReference type="Proteomes" id="UP000504611">
    <property type="component" value="Unplaced"/>
</dbReference>
<gene>
    <name evidence="4" type="primary">LOC104960837</name>
</gene>
<name>A0A6I9P9G1_9TELE</name>
<feature type="region of interest" description="Disordered" evidence="1">
    <location>
        <begin position="144"/>
        <end position="181"/>
    </location>
</feature>